<evidence type="ECO:0000259" key="10">
    <source>
        <dbReference type="PROSITE" id="PS50823"/>
    </source>
</evidence>
<evidence type="ECO:0000259" key="11">
    <source>
        <dbReference type="PROSITE" id="PS51713"/>
    </source>
</evidence>
<dbReference type="GO" id="GO:0005829">
    <property type="term" value="C:cytosol"/>
    <property type="evidence" value="ECO:0007669"/>
    <property type="project" value="TreeGrafter"/>
</dbReference>
<evidence type="ECO:0000256" key="8">
    <source>
        <dbReference type="PROSITE-ProRule" id="PRU01050"/>
    </source>
</evidence>
<dbReference type="CDD" id="cd22534">
    <property type="entry name" value="KH-II_Era"/>
    <property type="match status" value="1"/>
</dbReference>
<dbReference type="InterPro" id="IPR030388">
    <property type="entry name" value="G_ERA_dom"/>
</dbReference>
<keyword evidence="7" id="KW-0472">Membrane</keyword>
<dbReference type="InterPro" id="IPR015946">
    <property type="entry name" value="KH_dom-like_a/b"/>
</dbReference>
<dbReference type="FunFam" id="3.30.300.20:FF:000003">
    <property type="entry name" value="GTPase Era"/>
    <property type="match status" value="1"/>
</dbReference>
<dbReference type="InterPro" id="IPR006073">
    <property type="entry name" value="GTP-bd"/>
</dbReference>
<keyword evidence="6 7" id="KW-0342">GTP-binding</keyword>
<dbReference type="Gene3D" id="3.30.300.20">
    <property type="match status" value="1"/>
</dbReference>
<dbReference type="PROSITE" id="PS51713">
    <property type="entry name" value="G_ERA"/>
    <property type="match status" value="1"/>
</dbReference>
<feature type="binding site" evidence="7">
    <location>
        <begin position="120"/>
        <end position="123"/>
    </location>
    <ligand>
        <name>GTP</name>
        <dbReference type="ChEBI" id="CHEBI:37565"/>
    </ligand>
</feature>
<dbReference type="PROSITE" id="PS50823">
    <property type="entry name" value="KH_TYPE_2"/>
    <property type="match status" value="1"/>
</dbReference>
<keyword evidence="7" id="KW-1003">Cell membrane</keyword>
<evidence type="ECO:0000256" key="3">
    <source>
        <dbReference type="ARBA" id="ARBA00022517"/>
    </source>
</evidence>
<dbReference type="GO" id="GO:0005525">
    <property type="term" value="F:GTP binding"/>
    <property type="evidence" value="ECO:0007669"/>
    <property type="project" value="UniProtKB-UniRule"/>
</dbReference>
<feature type="region of interest" description="G1" evidence="8">
    <location>
        <begin position="12"/>
        <end position="19"/>
    </location>
</feature>
<comment type="function">
    <text evidence="7">An essential GTPase that binds both GDP and GTP, with rapid nucleotide exchange. Plays a role in 16S rRNA processing and 30S ribosomal subunit biogenesis and possibly also in cell cycle regulation and energy metabolism.</text>
</comment>
<dbReference type="Pfam" id="PF07650">
    <property type="entry name" value="KH_2"/>
    <property type="match status" value="1"/>
</dbReference>
<feature type="region of interest" description="G2" evidence="8">
    <location>
        <begin position="38"/>
        <end position="42"/>
    </location>
</feature>
<dbReference type="SUPFAM" id="SSF54814">
    <property type="entry name" value="Prokaryotic type KH domain (KH-domain type II)"/>
    <property type="match status" value="1"/>
</dbReference>
<evidence type="ECO:0000256" key="1">
    <source>
        <dbReference type="ARBA" id="ARBA00007921"/>
    </source>
</evidence>
<gene>
    <name evidence="7" type="primary">era</name>
    <name evidence="12" type="ORF">LH29_17195</name>
</gene>
<feature type="region of interest" description="G3" evidence="8">
    <location>
        <begin position="59"/>
        <end position="62"/>
    </location>
</feature>
<dbReference type="InterPro" id="IPR009019">
    <property type="entry name" value="KH_sf_prok-type"/>
</dbReference>
<dbReference type="SUPFAM" id="SSF52540">
    <property type="entry name" value="P-loop containing nucleoside triphosphate hydrolases"/>
    <property type="match status" value="1"/>
</dbReference>
<evidence type="ECO:0000313" key="12">
    <source>
        <dbReference type="EMBL" id="KJF43113.1"/>
    </source>
</evidence>
<keyword evidence="7" id="KW-0963">Cytoplasm</keyword>
<evidence type="ECO:0000256" key="9">
    <source>
        <dbReference type="RuleBase" id="RU003761"/>
    </source>
</evidence>
<dbReference type="GO" id="GO:0000028">
    <property type="term" value="P:ribosomal small subunit assembly"/>
    <property type="evidence" value="ECO:0007669"/>
    <property type="project" value="TreeGrafter"/>
</dbReference>
<name>A0A0D8JBC1_9BACT</name>
<dbReference type="PANTHER" id="PTHR42698">
    <property type="entry name" value="GTPASE ERA"/>
    <property type="match status" value="1"/>
</dbReference>
<protein>
    <recommendedName>
        <fullName evidence="2 7">GTPase Era</fullName>
    </recommendedName>
</protein>
<dbReference type="AlphaFoldDB" id="A0A0D8JBC1"/>
<keyword evidence="3 7" id="KW-0690">Ribosome biogenesis</keyword>
<keyword evidence="4 7" id="KW-0547">Nucleotide-binding</keyword>
<dbReference type="NCBIfam" id="TIGR00231">
    <property type="entry name" value="small_GTP"/>
    <property type="match status" value="1"/>
</dbReference>
<dbReference type="InterPro" id="IPR005225">
    <property type="entry name" value="Small_GTP-bd"/>
</dbReference>
<comment type="similarity">
    <text evidence="1 7 8 9">Belongs to the TRAFAC class TrmE-Era-EngA-EngB-Septin-like GTPase superfamily. Era GTPase family.</text>
</comment>
<dbReference type="InterPro" id="IPR004044">
    <property type="entry name" value="KH_dom_type_2"/>
</dbReference>
<feature type="region of interest" description="G4" evidence="8">
    <location>
        <begin position="120"/>
        <end position="123"/>
    </location>
</feature>
<dbReference type="NCBIfam" id="TIGR00436">
    <property type="entry name" value="era"/>
    <property type="match status" value="1"/>
</dbReference>
<evidence type="ECO:0000256" key="4">
    <source>
        <dbReference type="ARBA" id="ARBA00022741"/>
    </source>
</evidence>
<dbReference type="NCBIfam" id="NF000908">
    <property type="entry name" value="PRK00089.1"/>
    <property type="match status" value="1"/>
</dbReference>
<keyword evidence="7" id="KW-0699">rRNA-binding</keyword>
<comment type="subcellular location">
    <subcellularLocation>
        <location evidence="7">Cytoplasm</location>
    </subcellularLocation>
    <subcellularLocation>
        <location evidence="7">Cell membrane</location>
        <topology evidence="7">Peripheral membrane protein</topology>
    </subcellularLocation>
</comment>
<feature type="binding site" evidence="7">
    <location>
        <begin position="12"/>
        <end position="19"/>
    </location>
    <ligand>
        <name>GTP</name>
        <dbReference type="ChEBI" id="CHEBI:37565"/>
    </ligand>
</feature>
<evidence type="ECO:0000313" key="13">
    <source>
        <dbReference type="Proteomes" id="UP000032544"/>
    </source>
</evidence>
<comment type="caution">
    <text evidence="12">The sequence shown here is derived from an EMBL/GenBank/DDBJ whole genome shotgun (WGS) entry which is preliminary data.</text>
</comment>
<keyword evidence="5 7" id="KW-0694">RNA-binding</keyword>
<feature type="region of interest" description="G5" evidence="8">
    <location>
        <begin position="149"/>
        <end position="151"/>
    </location>
</feature>
<dbReference type="Gene3D" id="3.40.50.300">
    <property type="entry name" value="P-loop containing nucleotide triphosphate hydrolases"/>
    <property type="match status" value="1"/>
</dbReference>
<feature type="binding site" evidence="7">
    <location>
        <begin position="59"/>
        <end position="63"/>
    </location>
    <ligand>
        <name>GTP</name>
        <dbReference type="ChEBI" id="CHEBI:37565"/>
    </ligand>
</feature>
<keyword evidence="13" id="KW-1185">Reference proteome</keyword>
<dbReference type="RefSeq" id="WP_045031746.1">
    <property type="nucleotide sequence ID" value="NZ_CAJXKZ010000004.1"/>
</dbReference>
<dbReference type="GO" id="GO:0003924">
    <property type="term" value="F:GTPase activity"/>
    <property type="evidence" value="ECO:0007669"/>
    <property type="project" value="UniProtKB-UniRule"/>
</dbReference>
<evidence type="ECO:0000256" key="7">
    <source>
        <dbReference type="HAMAP-Rule" id="MF_00367"/>
    </source>
</evidence>
<dbReference type="PRINTS" id="PR00449">
    <property type="entry name" value="RASTRNSFRMNG"/>
</dbReference>
<evidence type="ECO:0000256" key="5">
    <source>
        <dbReference type="ARBA" id="ARBA00022884"/>
    </source>
</evidence>
<dbReference type="EMBL" id="JRHC01000004">
    <property type="protein sequence ID" value="KJF43113.1"/>
    <property type="molecule type" value="Genomic_DNA"/>
</dbReference>
<dbReference type="PATRIC" id="fig|1544798.3.peg.3604"/>
<sequence>MAHKAGFVNIVGNPNVGKSTIMNALVGEKLSIITQKMQTTRHRIKGIVSGEDFQIVYSDTPGILKPSYKLQESMMRFVDTALIDADVILFVTDVKEKVDKNPEYIEKVRKSNMPVIVLLNKIDLSNQEEVLKLYDHWSNTFPGADVFPISALERFNIEPIFDRILEHLPEGPAFFSKDQLTDRNERFFMQEIIREKILLHYQKEIPYSVEVEVEEFKEEEKIINIRTVIYVSRESQKGIIIGHQGKSIKRVGTEARTDAEEFFDKKIFLELYVKVAKDWREKDGQLKQFGYDKF</sequence>
<proteinExistence type="inferred from homology"/>
<dbReference type="InterPro" id="IPR027417">
    <property type="entry name" value="P-loop_NTPase"/>
</dbReference>
<accession>A0A0D8JBC1</accession>
<dbReference type="InterPro" id="IPR005662">
    <property type="entry name" value="GTPase_Era-like"/>
</dbReference>
<dbReference type="Proteomes" id="UP000032544">
    <property type="component" value="Unassembled WGS sequence"/>
</dbReference>
<evidence type="ECO:0000256" key="2">
    <source>
        <dbReference type="ARBA" id="ARBA00020484"/>
    </source>
</evidence>
<dbReference type="GO" id="GO:0005886">
    <property type="term" value="C:plasma membrane"/>
    <property type="evidence" value="ECO:0007669"/>
    <property type="project" value="UniProtKB-SubCell"/>
</dbReference>
<dbReference type="HAMAP" id="MF_00367">
    <property type="entry name" value="GTPase_Era"/>
    <property type="match status" value="1"/>
</dbReference>
<dbReference type="CDD" id="cd04163">
    <property type="entry name" value="Era"/>
    <property type="match status" value="1"/>
</dbReference>
<evidence type="ECO:0000256" key="6">
    <source>
        <dbReference type="ARBA" id="ARBA00023134"/>
    </source>
</evidence>
<dbReference type="GO" id="GO:0043024">
    <property type="term" value="F:ribosomal small subunit binding"/>
    <property type="evidence" value="ECO:0007669"/>
    <property type="project" value="TreeGrafter"/>
</dbReference>
<feature type="domain" description="Era-type G" evidence="11">
    <location>
        <begin position="4"/>
        <end position="170"/>
    </location>
</feature>
<dbReference type="STRING" id="1544798.LH29_17195"/>
<organism evidence="12 13">
    <name type="scientific">Draconibacterium sediminis</name>
    <dbReference type="NCBI Taxonomy" id="1544798"/>
    <lineage>
        <taxon>Bacteria</taxon>
        <taxon>Pseudomonadati</taxon>
        <taxon>Bacteroidota</taxon>
        <taxon>Bacteroidia</taxon>
        <taxon>Marinilabiliales</taxon>
        <taxon>Prolixibacteraceae</taxon>
        <taxon>Draconibacterium</taxon>
    </lineage>
</organism>
<reference evidence="12 13" key="1">
    <citation type="submission" date="2014-09" db="EMBL/GenBank/DDBJ databases">
        <title>Draft Genome Sequence of Draconibacterium sp. JN14CK-3.</title>
        <authorList>
            <person name="Dong C."/>
            <person name="Lai Q."/>
            <person name="Shao Z."/>
        </authorList>
    </citation>
    <scope>NUCLEOTIDE SEQUENCE [LARGE SCALE GENOMIC DNA]</scope>
    <source>
        <strain evidence="12 13">JN14CK-3</strain>
    </source>
</reference>
<dbReference type="PANTHER" id="PTHR42698:SF1">
    <property type="entry name" value="GTPASE ERA, MITOCHONDRIAL"/>
    <property type="match status" value="1"/>
</dbReference>
<feature type="domain" description="KH type-2" evidence="10">
    <location>
        <begin position="201"/>
        <end position="277"/>
    </location>
</feature>
<comment type="subunit">
    <text evidence="7">Monomer.</text>
</comment>
<dbReference type="Pfam" id="PF01926">
    <property type="entry name" value="MMR_HSR1"/>
    <property type="match status" value="1"/>
</dbReference>
<dbReference type="OrthoDB" id="9805918at2"/>
<dbReference type="GO" id="GO:0070181">
    <property type="term" value="F:small ribosomal subunit rRNA binding"/>
    <property type="evidence" value="ECO:0007669"/>
    <property type="project" value="UniProtKB-UniRule"/>
</dbReference>